<name>A0ABT5GGE0_9MICO</name>
<dbReference type="SUPFAM" id="SSF143990">
    <property type="entry name" value="YbiA-like"/>
    <property type="match status" value="1"/>
</dbReference>
<evidence type="ECO:0000313" key="5">
    <source>
        <dbReference type="Proteomes" id="UP001150259"/>
    </source>
</evidence>
<comment type="caution">
    <text evidence="4">The sequence shown here is derived from an EMBL/GenBank/DDBJ whole genome shotgun (WGS) entry which is preliminary data.</text>
</comment>
<evidence type="ECO:0000313" key="4">
    <source>
        <dbReference type="EMBL" id="MDC5697279.1"/>
    </source>
</evidence>
<accession>A0ABT5GGE0</accession>
<proteinExistence type="predicted"/>
<dbReference type="Gene3D" id="1.10.357.40">
    <property type="entry name" value="YbiA-like"/>
    <property type="match status" value="1"/>
</dbReference>
<organism evidence="4 5">
    <name type="scientific">Intrasporangium calvum</name>
    <dbReference type="NCBI Taxonomy" id="53358"/>
    <lineage>
        <taxon>Bacteria</taxon>
        <taxon>Bacillati</taxon>
        <taxon>Actinomycetota</taxon>
        <taxon>Actinomycetes</taxon>
        <taxon>Micrococcales</taxon>
        <taxon>Intrasporangiaceae</taxon>
        <taxon>Intrasporangium</taxon>
    </lineage>
</organism>
<gene>
    <name evidence="4" type="ORF">OO014_08415</name>
</gene>
<protein>
    <submittedName>
        <fullName evidence="4">NADAR family protein</fullName>
    </submittedName>
</protein>
<dbReference type="EMBL" id="JAPFQL010000030">
    <property type="protein sequence ID" value="MDC5697279.1"/>
    <property type="molecule type" value="Genomic_DNA"/>
</dbReference>
<keyword evidence="5" id="KW-1185">Reference proteome</keyword>
<dbReference type="InterPro" id="IPR012816">
    <property type="entry name" value="NADAR"/>
</dbReference>
<dbReference type="Pfam" id="PF08719">
    <property type="entry name" value="NADAR"/>
    <property type="match status" value="1"/>
</dbReference>
<dbReference type="Proteomes" id="UP001150259">
    <property type="component" value="Unassembled WGS sequence"/>
</dbReference>
<sequence length="225" mass="24792">MARLPLRLGRSISEVLRAACASLGNRVRGSARLREHRRVTGSSSLAARSVQELRSACAAGEQPRYVFFWGHRPRRPGVVDQSCLSQWWPCRFEADGQRFESAEQYMMWRKACLFGDRAGAEAILKARSAAHAKALGREVRDFDEATWIAHRWVVVVAGSLAKFAGDDALRAFLVSTRQRVLVEASPVDAIWGVGIAADDKAASDPSQWPGLNLLGFALMEARSAL</sequence>
<dbReference type="NCBIfam" id="TIGR02464">
    <property type="entry name" value="ribofla_fusion"/>
    <property type="match status" value="1"/>
</dbReference>
<evidence type="ECO:0000259" key="3">
    <source>
        <dbReference type="Pfam" id="PF08719"/>
    </source>
</evidence>
<feature type="domain" description="NADAR" evidence="3">
    <location>
        <begin position="67"/>
        <end position="225"/>
    </location>
</feature>
<evidence type="ECO:0000256" key="1">
    <source>
        <dbReference type="ARBA" id="ARBA00000022"/>
    </source>
</evidence>
<dbReference type="InterPro" id="IPR037238">
    <property type="entry name" value="YbiA-like_sf"/>
</dbReference>
<dbReference type="CDD" id="cd15457">
    <property type="entry name" value="NADAR"/>
    <property type="match status" value="1"/>
</dbReference>
<comment type="catalytic activity">
    <reaction evidence="1">
        <text>5-amino-6-(5-phospho-D-ribosylamino)uracil + H2O = 5,6-diaminouracil + D-ribose 5-phosphate</text>
        <dbReference type="Rhea" id="RHEA:55020"/>
        <dbReference type="ChEBI" id="CHEBI:15377"/>
        <dbReference type="ChEBI" id="CHEBI:46252"/>
        <dbReference type="ChEBI" id="CHEBI:58453"/>
        <dbReference type="ChEBI" id="CHEBI:78346"/>
    </reaction>
</comment>
<evidence type="ECO:0000256" key="2">
    <source>
        <dbReference type="ARBA" id="ARBA00000751"/>
    </source>
</evidence>
<comment type="catalytic activity">
    <reaction evidence="2">
        <text>2,5-diamino-6-hydroxy-4-(5-phosphoribosylamino)-pyrimidine + H2O = 2,5,6-triamino-4-hydroxypyrimidine + D-ribose 5-phosphate</text>
        <dbReference type="Rhea" id="RHEA:23436"/>
        <dbReference type="ChEBI" id="CHEBI:15377"/>
        <dbReference type="ChEBI" id="CHEBI:58614"/>
        <dbReference type="ChEBI" id="CHEBI:78346"/>
        <dbReference type="ChEBI" id="CHEBI:137796"/>
    </reaction>
</comment>
<reference evidence="4 5" key="1">
    <citation type="submission" date="2022-11" db="EMBL/GenBank/DDBJ databases">
        <title>Anaerobic phenanthrene biodegradation by a DNRA strain PheN6.</title>
        <authorList>
            <person name="Zhang Z."/>
        </authorList>
    </citation>
    <scope>NUCLEOTIDE SEQUENCE [LARGE SCALE GENOMIC DNA]</scope>
    <source>
        <strain evidence="4 5">PheN6</strain>
    </source>
</reference>